<accession>A0A060ZSM1</accession>
<dbReference type="EMBL" id="LK022848">
    <property type="protein sequence ID" value="CDR06391.1"/>
    <property type="molecule type" value="Genomic_DNA"/>
</dbReference>
<dbReference type="RefSeq" id="WP_044569739.1">
    <property type="nucleotide sequence ID" value="NZ_BAABDR010000068.1"/>
</dbReference>
<evidence type="ECO:0000313" key="2">
    <source>
        <dbReference type="EMBL" id="MBP2060923.1"/>
    </source>
</evidence>
<dbReference type="Proteomes" id="UP000756710">
    <property type="component" value="Unassembled WGS sequence"/>
</dbReference>
<evidence type="ECO:0000313" key="3">
    <source>
        <dbReference type="Proteomes" id="UP000756710"/>
    </source>
</evidence>
<protein>
    <submittedName>
        <fullName evidence="1">Uncharacterized protein</fullName>
    </submittedName>
</protein>
<dbReference type="EMBL" id="JAGGLR010000004">
    <property type="protein sequence ID" value="MBP2060923.1"/>
    <property type="molecule type" value="Genomic_DNA"/>
</dbReference>
<dbReference type="GeneID" id="32469663"/>
<dbReference type="AlphaFoldDB" id="A0A060ZSM1"/>
<reference evidence="1" key="1">
    <citation type="submission" date="2014-05" db="EMBL/GenBank/DDBJ databases">
        <authorList>
            <person name="Horn Fabian"/>
        </authorList>
    </citation>
    <scope>NUCLEOTIDE SEQUENCE</scope>
</reference>
<organism evidence="1">
    <name type="scientific">Streptomyces iranensis</name>
    <dbReference type="NCBI Taxonomy" id="576784"/>
    <lineage>
        <taxon>Bacteria</taxon>
        <taxon>Bacillati</taxon>
        <taxon>Actinomycetota</taxon>
        <taxon>Actinomycetes</taxon>
        <taxon>Kitasatosporales</taxon>
        <taxon>Streptomycetaceae</taxon>
        <taxon>Streptomyces</taxon>
        <taxon>Streptomyces violaceusniger group</taxon>
    </lineage>
</organism>
<evidence type="ECO:0000313" key="1">
    <source>
        <dbReference type="EMBL" id="CDR06391.1"/>
    </source>
</evidence>
<reference evidence="2 3" key="2">
    <citation type="submission" date="2021-03" db="EMBL/GenBank/DDBJ databases">
        <title>Genomic Encyclopedia of Type Strains, Phase IV (KMG-IV): sequencing the most valuable type-strain genomes for metagenomic binning, comparative biology and taxonomic classification.</title>
        <authorList>
            <person name="Goeker M."/>
        </authorList>
    </citation>
    <scope>NUCLEOTIDE SEQUENCE [LARGE SCALE GENOMIC DNA]</scope>
    <source>
        <strain evidence="2 3">DSM 41954</strain>
    </source>
</reference>
<dbReference type="HOGENOM" id="CLU_1524303_0_0_11"/>
<name>A0A060ZSM1_9ACTN</name>
<proteinExistence type="predicted"/>
<gene>
    <name evidence="2" type="ORF">J2Z30_001925</name>
    <name evidence="1" type="ORF">SIRAN3288</name>
</gene>
<sequence>MRDESTYCHRPQRPRAPWQASAAGTAALVTVVALGGCSSSPPGLVESADKKCDTITDRFTGDLAYGKTLGSDDLTKVRKRNTLIRDLRKDVKELPQPDSAADRAALNAWLGKLDAYAKELYTMHSVIQNLKPGMELLLAVTANIVKDSAEEAGAAAKKAGLRSCAHVKRWEYLVPD</sequence>
<keyword evidence="3" id="KW-1185">Reference proteome</keyword>